<evidence type="ECO:0000256" key="4">
    <source>
        <dbReference type="ARBA" id="ARBA00022679"/>
    </source>
</evidence>
<organism evidence="12 13">
    <name type="scientific">Micavibrio aeruginosavorus</name>
    <dbReference type="NCBI Taxonomy" id="349221"/>
    <lineage>
        <taxon>Bacteria</taxon>
        <taxon>Pseudomonadati</taxon>
        <taxon>Bdellovibrionota</taxon>
        <taxon>Bdellovibrionia</taxon>
        <taxon>Bdellovibrionales</taxon>
        <taxon>Pseudobdellovibrionaceae</taxon>
        <taxon>Micavibrio</taxon>
    </lineage>
</organism>
<dbReference type="AlphaFoldDB" id="A0A2W5MP67"/>
<keyword evidence="7" id="KW-0472">Membrane</keyword>
<sequence>RAACRAGASGTIGAGIMKKIKSAFSLGMGFFQARKLLSDLKPAVVVGFGGYPSVPAVYAAQTLKIPTVIHEQNAILGRANVFLAPKAAKIAVAWSHVEGLDAIDENRAIVTGNPVRPDISALYNKPFPTIEQDGTLRIFITGGSQGASVFSEVLPKALARLPDHHRARLDIVQQCREEDLPQVRAIYSEAGIQADLRPFFKDMSLQLERCHLVIARSGAGTVSEVTTAGRPAIFVPYPHHADQQQKRNADAVADAGGAWVMTQNGFTADALLARLETFLQNPETLFRAAENARSCGKPDAARKLGNIVMAMASGWDKHPQG</sequence>
<dbReference type="Pfam" id="PF04101">
    <property type="entry name" value="Glyco_tran_28_C"/>
    <property type="match status" value="1"/>
</dbReference>
<reference evidence="12 13" key="1">
    <citation type="submission" date="2017-08" db="EMBL/GenBank/DDBJ databases">
        <title>Infants hospitalized years apart are colonized by the same room-sourced microbial strains.</title>
        <authorList>
            <person name="Brooks B."/>
            <person name="Olm M.R."/>
            <person name="Firek B.A."/>
            <person name="Baker R."/>
            <person name="Thomas B.C."/>
            <person name="Morowitz M.J."/>
            <person name="Banfield J.F."/>
        </authorList>
    </citation>
    <scope>NUCLEOTIDE SEQUENCE [LARGE SCALE GENOMIC DNA]</scope>
    <source>
        <strain evidence="12">S2_005_002_R2_29</strain>
    </source>
</reference>
<dbReference type="Pfam" id="PF03033">
    <property type="entry name" value="Glyco_transf_28"/>
    <property type="match status" value="1"/>
</dbReference>
<dbReference type="GO" id="GO:0050511">
    <property type="term" value="F:undecaprenyldiphospho-muramoylpentapeptide beta-N-acetylglucosaminyltransferase activity"/>
    <property type="evidence" value="ECO:0007669"/>
    <property type="project" value="InterPro"/>
</dbReference>
<dbReference type="SUPFAM" id="SSF53756">
    <property type="entry name" value="UDP-Glycosyltransferase/glycogen phosphorylase"/>
    <property type="match status" value="1"/>
</dbReference>
<dbReference type="PANTHER" id="PTHR21015">
    <property type="entry name" value="UDP-N-ACETYLGLUCOSAMINE--N-ACETYLMURAMYL-(PENTAPEPTIDE) PYROPHOSPHORYL-UNDECAPRENOL N-ACETYLGLUCOSAMINE TRANSFERASE 1"/>
    <property type="match status" value="1"/>
</dbReference>
<evidence type="ECO:0000256" key="2">
    <source>
        <dbReference type="ARBA" id="ARBA00022618"/>
    </source>
</evidence>
<dbReference type="HAMAP" id="MF_00033">
    <property type="entry name" value="MurG"/>
    <property type="match status" value="1"/>
</dbReference>
<feature type="domain" description="Glycosyl transferase family 28 C-terminal" evidence="11">
    <location>
        <begin position="138"/>
        <end position="302"/>
    </location>
</feature>
<evidence type="ECO:0000256" key="1">
    <source>
        <dbReference type="ARBA" id="ARBA00022475"/>
    </source>
</evidence>
<evidence type="ECO:0000256" key="8">
    <source>
        <dbReference type="ARBA" id="ARBA00023306"/>
    </source>
</evidence>
<gene>
    <name evidence="12" type="primary">murG</name>
    <name evidence="12" type="ORF">DI551_12580</name>
</gene>
<keyword evidence="2" id="KW-0132">Cell division</keyword>
<keyword evidence="9" id="KW-0961">Cell wall biogenesis/degradation</keyword>
<dbReference type="PANTHER" id="PTHR21015:SF22">
    <property type="entry name" value="GLYCOSYLTRANSFERASE"/>
    <property type="match status" value="1"/>
</dbReference>
<feature type="non-terminal residue" evidence="12">
    <location>
        <position position="1"/>
    </location>
</feature>
<keyword evidence="3 12" id="KW-0328">Glycosyltransferase</keyword>
<evidence type="ECO:0000259" key="10">
    <source>
        <dbReference type="Pfam" id="PF03033"/>
    </source>
</evidence>
<dbReference type="GO" id="GO:0005975">
    <property type="term" value="P:carbohydrate metabolic process"/>
    <property type="evidence" value="ECO:0007669"/>
    <property type="project" value="InterPro"/>
</dbReference>
<keyword evidence="5" id="KW-0133">Cell shape</keyword>
<dbReference type="GO" id="GO:0009252">
    <property type="term" value="P:peptidoglycan biosynthetic process"/>
    <property type="evidence" value="ECO:0007669"/>
    <property type="project" value="UniProtKB-KW"/>
</dbReference>
<evidence type="ECO:0000313" key="12">
    <source>
        <dbReference type="EMBL" id="PZQ43191.1"/>
    </source>
</evidence>
<keyword evidence="1" id="KW-1003">Cell membrane</keyword>
<dbReference type="CDD" id="cd03785">
    <property type="entry name" value="GT28_MurG"/>
    <property type="match status" value="1"/>
</dbReference>
<evidence type="ECO:0000256" key="6">
    <source>
        <dbReference type="ARBA" id="ARBA00022984"/>
    </source>
</evidence>
<dbReference type="InterPro" id="IPR006009">
    <property type="entry name" value="GlcNAc_MurG"/>
</dbReference>
<dbReference type="GO" id="GO:0051301">
    <property type="term" value="P:cell division"/>
    <property type="evidence" value="ECO:0007669"/>
    <property type="project" value="UniProtKB-KW"/>
</dbReference>
<keyword evidence="6" id="KW-0573">Peptidoglycan synthesis</keyword>
<evidence type="ECO:0000256" key="3">
    <source>
        <dbReference type="ARBA" id="ARBA00022676"/>
    </source>
</evidence>
<feature type="domain" description="Glycosyltransferase family 28 N-terminal" evidence="10">
    <location>
        <begin position="15"/>
        <end position="91"/>
    </location>
</feature>
<dbReference type="EMBL" id="QFQB01000178">
    <property type="protein sequence ID" value="PZQ43191.1"/>
    <property type="molecule type" value="Genomic_DNA"/>
</dbReference>
<dbReference type="Proteomes" id="UP000249417">
    <property type="component" value="Unassembled WGS sequence"/>
</dbReference>
<dbReference type="Gene3D" id="3.40.50.2000">
    <property type="entry name" value="Glycogen Phosphorylase B"/>
    <property type="match status" value="2"/>
</dbReference>
<dbReference type="InterPro" id="IPR007235">
    <property type="entry name" value="Glyco_trans_28_C"/>
</dbReference>
<dbReference type="InterPro" id="IPR004276">
    <property type="entry name" value="GlycoTrans_28_N"/>
</dbReference>
<evidence type="ECO:0000313" key="13">
    <source>
        <dbReference type="Proteomes" id="UP000249417"/>
    </source>
</evidence>
<dbReference type="GO" id="GO:0071555">
    <property type="term" value="P:cell wall organization"/>
    <property type="evidence" value="ECO:0007669"/>
    <property type="project" value="UniProtKB-KW"/>
</dbReference>
<keyword evidence="4 12" id="KW-0808">Transferase</keyword>
<comment type="caution">
    <text evidence="12">The sequence shown here is derived from an EMBL/GenBank/DDBJ whole genome shotgun (WGS) entry which is preliminary data.</text>
</comment>
<evidence type="ECO:0000256" key="9">
    <source>
        <dbReference type="ARBA" id="ARBA00023316"/>
    </source>
</evidence>
<evidence type="ECO:0000259" key="11">
    <source>
        <dbReference type="Pfam" id="PF04101"/>
    </source>
</evidence>
<protein>
    <submittedName>
        <fullName evidence="12">Undecaprenyldiphospho-muramoylpentapeptide beta-N-acetylglucosaminyltransferase</fullName>
    </submittedName>
</protein>
<dbReference type="GO" id="GO:0008360">
    <property type="term" value="P:regulation of cell shape"/>
    <property type="evidence" value="ECO:0007669"/>
    <property type="project" value="UniProtKB-KW"/>
</dbReference>
<name>A0A2W5MP67_9BACT</name>
<dbReference type="NCBIfam" id="TIGR01133">
    <property type="entry name" value="murG"/>
    <property type="match status" value="1"/>
</dbReference>
<proteinExistence type="inferred from homology"/>
<keyword evidence="8" id="KW-0131">Cell cycle</keyword>
<evidence type="ECO:0000256" key="5">
    <source>
        <dbReference type="ARBA" id="ARBA00022960"/>
    </source>
</evidence>
<evidence type="ECO:0000256" key="7">
    <source>
        <dbReference type="ARBA" id="ARBA00023136"/>
    </source>
</evidence>
<accession>A0A2W5MP67</accession>